<name>A0A4U3KPF9_ENTFL</name>
<dbReference type="Proteomes" id="UP000305511">
    <property type="component" value="Unassembled WGS sequence"/>
</dbReference>
<protein>
    <submittedName>
        <fullName evidence="1">ATP-binding protein</fullName>
    </submittedName>
</protein>
<sequence length="140" mass="15789">MQSASDGFSKMIKTLLYITPDPCPECGGNLYAWRAKNKDGSDRCPPTCMECGYKARKKAEDLETEKMFNDSLKARAINYLKYSSLYTDKNLINCRFKTYKTVDTETKLAFEIANRATTEILLNKPIHMILSGKSGVGKSH</sequence>
<accession>A0A4U3KPF9</accession>
<dbReference type="GO" id="GO:0005524">
    <property type="term" value="F:ATP binding"/>
    <property type="evidence" value="ECO:0007669"/>
    <property type="project" value="UniProtKB-KW"/>
</dbReference>
<reference evidence="1 2" key="1">
    <citation type="submission" date="2019-02" db="EMBL/GenBank/DDBJ databases">
        <title>Bacteria dissemination in different level of health care in South Africa: the effectiveness of infections prevention and control.</title>
        <authorList>
            <person name="Shobo C."/>
            <person name="Amoako D.G."/>
            <person name="Allam M."/>
            <person name="Ismail A."/>
            <person name="Bester L.A."/>
            <person name="Essack S.Y."/>
        </authorList>
    </citation>
    <scope>NUCLEOTIDE SEQUENCE [LARGE SCALE GENOMIC DNA]</scope>
    <source>
        <strain evidence="1 2">2SIL2</strain>
    </source>
</reference>
<evidence type="ECO:0000313" key="2">
    <source>
        <dbReference type="Proteomes" id="UP000305511"/>
    </source>
</evidence>
<gene>
    <name evidence="1" type="ORF">EY666_17295</name>
</gene>
<proteinExistence type="predicted"/>
<organism evidence="1 2">
    <name type="scientific">Enterococcus faecalis</name>
    <name type="common">Streptococcus faecalis</name>
    <dbReference type="NCBI Taxonomy" id="1351"/>
    <lineage>
        <taxon>Bacteria</taxon>
        <taxon>Bacillati</taxon>
        <taxon>Bacillota</taxon>
        <taxon>Bacilli</taxon>
        <taxon>Lactobacillales</taxon>
        <taxon>Enterococcaceae</taxon>
        <taxon>Enterococcus</taxon>
    </lineage>
</organism>
<dbReference type="EMBL" id="SIYF01000554">
    <property type="protein sequence ID" value="TKK64040.1"/>
    <property type="molecule type" value="Genomic_DNA"/>
</dbReference>
<dbReference type="Gene3D" id="3.40.50.300">
    <property type="entry name" value="P-loop containing nucleotide triphosphate hydrolases"/>
    <property type="match status" value="1"/>
</dbReference>
<dbReference type="InterPro" id="IPR027417">
    <property type="entry name" value="P-loop_NTPase"/>
</dbReference>
<comment type="caution">
    <text evidence="1">The sequence shown here is derived from an EMBL/GenBank/DDBJ whole genome shotgun (WGS) entry which is preliminary data.</text>
</comment>
<evidence type="ECO:0000313" key="1">
    <source>
        <dbReference type="EMBL" id="TKK64040.1"/>
    </source>
</evidence>
<keyword evidence="1" id="KW-0547">Nucleotide-binding</keyword>
<feature type="non-terminal residue" evidence="1">
    <location>
        <position position="140"/>
    </location>
</feature>
<dbReference type="AlphaFoldDB" id="A0A4U3KPF9"/>
<keyword evidence="1" id="KW-0067">ATP-binding</keyword>